<dbReference type="SUPFAM" id="SSF48726">
    <property type="entry name" value="Immunoglobulin"/>
    <property type="match status" value="3"/>
</dbReference>
<dbReference type="InterPro" id="IPR050380">
    <property type="entry name" value="Immune_Resp_Modulators"/>
</dbReference>
<sequence length="379" mass="42721">VQWPRYSTSTKPTVFPLMQCGSGTGDTVTLGCIATGFTPSSLTFAWSRADGAALTDFIQYPPVQKDNYYTGVSQIRVSSQDWAAKNAFRCAVSHAAGDAEPPTLKVLAFTDEEMEASFSCVAKDFTPKDFQIKWLKNNIKITKKVYEIKTLTPEERKDENGTTLYSAASFLTLPSSEWTVDTENSVFNSSRGETQRPSVFMLPPLEHTKKEMVTLTCYVKDFFPREVLVSWLVDDEKAGSNYEFHTTNPVESHGSYSAYGQLSLSLKEWKNNGMVFSCVVYHESVANTTNAIVRSIGHRTFEKTNMVNLNMNIPETYFYQWNSTMEAEEDNMGSTALTFILLFLITLLFTIGTTAFKVMMSFYVRVVHRLGFDQKETTE</sequence>
<feature type="domain" description="Ig-like" evidence="3">
    <location>
        <begin position="197"/>
        <end position="294"/>
    </location>
</feature>
<reference evidence="4" key="2">
    <citation type="submission" date="2025-09" db="UniProtKB">
        <authorList>
            <consortium name="Ensembl"/>
        </authorList>
    </citation>
    <scope>IDENTIFICATION</scope>
</reference>
<dbReference type="FunFam" id="2.60.40.10:FF:002350">
    <property type="entry name" value="Immunoglobulin heavy variable 1-4"/>
    <property type="match status" value="1"/>
</dbReference>
<reference evidence="4" key="1">
    <citation type="submission" date="2025-08" db="UniProtKB">
        <authorList>
            <consortium name="Ensembl"/>
        </authorList>
    </citation>
    <scope>IDENTIFICATION</scope>
</reference>
<keyword evidence="2" id="KW-1133">Transmembrane helix</keyword>
<evidence type="ECO:0000259" key="3">
    <source>
        <dbReference type="PROSITE" id="PS50835"/>
    </source>
</evidence>
<dbReference type="CDD" id="cd21819">
    <property type="entry name" value="IgC1_CH1_IgM"/>
    <property type="match status" value="1"/>
</dbReference>
<dbReference type="SMART" id="SM00407">
    <property type="entry name" value="IGc1"/>
    <property type="match status" value="3"/>
</dbReference>
<feature type="domain" description="Ig-like" evidence="3">
    <location>
        <begin position="12"/>
        <end position="108"/>
    </location>
</feature>
<dbReference type="Gene3D" id="2.60.40.10">
    <property type="entry name" value="Immunoglobulins"/>
    <property type="match status" value="3"/>
</dbReference>
<keyword evidence="2" id="KW-0472">Membrane</keyword>
<keyword evidence="5" id="KW-1185">Reference proteome</keyword>
<name>A0A8C2XMA9_CYCLU</name>
<protein>
    <recommendedName>
        <fullName evidence="3">Ig-like domain-containing protein</fullName>
    </recommendedName>
</protein>
<dbReference type="InterPro" id="IPR003006">
    <property type="entry name" value="Ig/MHC_CS"/>
</dbReference>
<dbReference type="InterPro" id="IPR013783">
    <property type="entry name" value="Ig-like_fold"/>
</dbReference>
<dbReference type="CDD" id="cd05768">
    <property type="entry name" value="IgC1_CH3_IgAGD_CH4_IgAEM"/>
    <property type="match status" value="1"/>
</dbReference>
<dbReference type="Proteomes" id="UP000694565">
    <property type="component" value="Unplaced"/>
</dbReference>
<proteinExistence type="predicted"/>
<dbReference type="AlphaFoldDB" id="A0A8C2XMA9"/>
<dbReference type="PROSITE" id="PS50835">
    <property type="entry name" value="IG_LIKE"/>
    <property type="match status" value="2"/>
</dbReference>
<dbReference type="InterPro" id="IPR003597">
    <property type="entry name" value="Ig_C1-set"/>
</dbReference>
<dbReference type="FunFam" id="2.60.40.10:FF:000463">
    <property type="entry name" value="Immunoglobulin heavy constant gamma 1"/>
    <property type="match status" value="1"/>
</dbReference>
<dbReference type="InterPro" id="IPR007110">
    <property type="entry name" value="Ig-like_dom"/>
</dbReference>
<evidence type="ECO:0000256" key="2">
    <source>
        <dbReference type="SAM" id="Phobius"/>
    </source>
</evidence>
<dbReference type="InterPro" id="IPR036179">
    <property type="entry name" value="Ig-like_dom_sf"/>
</dbReference>
<dbReference type="GeneTree" id="ENSGT00940000163371"/>
<accession>A0A8C2XMA9</accession>
<keyword evidence="2" id="KW-0812">Transmembrane</keyword>
<feature type="transmembrane region" description="Helical" evidence="2">
    <location>
        <begin position="336"/>
        <end position="356"/>
    </location>
</feature>
<dbReference type="Pfam" id="PF07654">
    <property type="entry name" value="C1-set"/>
    <property type="match status" value="3"/>
</dbReference>
<dbReference type="PANTHER" id="PTHR23411">
    <property type="entry name" value="TAPASIN"/>
    <property type="match status" value="1"/>
</dbReference>
<dbReference type="PROSITE" id="PS00290">
    <property type="entry name" value="IG_MHC"/>
    <property type="match status" value="1"/>
</dbReference>
<dbReference type="Ensembl" id="ENSCLMT00005020578.1">
    <property type="protein sequence ID" value="ENSCLMP00005019558.1"/>
    <property type="gene ID" value="ENSCLMG00005009805.1"/>
</dbReference>
<evidence type="ECO:0000313" key="5">
    <source>
        <dbReference type="Proteomes" id="UP000694565"/>
    </source>
</evidence>
<keyword evidence="1" id="KW-0393">Immunoglobulin domain</keyword>
<evidence type="ECO:0000313" key="4">
    <source>
        <dbReference type="Ensembl" id="ENSCLMP00005019558.1"/>
    </source>
</evidence>
<organism evidence="4 5">
    <name type="scientific">Cyclopterus lumpus</name>
    <name type="common">Lumpsucker</name>
    <dbReference type="NCBI Taxonomy" id="8103"/>
    <lineage>
        <taxon>Eukaryota</taxon>
        <taxon>Metazoa</taxon>
        <taxon>Chordata</taxon>
        <taxon>Craniata</taxon>
        <taxon>Vertebrata</taxon>
        <taxon>Euteleostomi</taxon>
        <taxon>Actinopterygii</taxon>
        <taxon>Neopterygii</taxon>
        <taxon>Teleostei</taxon>
        <taxon>Neoteleostei</taxon>
        <taxon>Acanthomorphata</taxon>
        <taxon>Eupercaria</taxon>
        <taxon>Perciformes</taxon>
        <taxon>Cottioidei</taxon>
        <taxon>Cottales</taxon>
        <taxon>Cyclopteridae</taxon>
        <taxon>Cyclopterus</taxon>
    </lineage>
</organism>
<evidence type="ECO:0000256" key="1">
    <source>
        <dbReference type="ARBA" id="ARBA00023319"/>
    </source>
</evidence>